<sequence length="83" mass="10083">MGLDVRKTSGKRDQWIRRITMIRNWHLVQQSVLESTGIEFFLSRCKLRDYEIYWLSKRWHSPKQDFPQKVENFEVSRVALKNA</sequence>
<proteinExistence type="predicted"/>
<dbReference type="EMBL" id="JPKZ01001748">
    <property type="protein sequence ID" value="KHN80338.1"/>
    <property type="molecule type" value="Genomic_DNA"/>
</dbReference>
<accession>A0A0B2VFK0</accession>
<name>A0A0B2VFK0_TOXCA</name>
<evidence type="ECO:0000313" key="2">
    <source>
        <dbReference type="Proteomes" id="UP000031036"/>
    </source>
</evidence>
<evidence type="ECO:0000313" key="1">
    <source>
        <dbReference type="EMBL" id="KHN80338.1"/>
    </source>
</evidence>
<dbReference type="AlphaFoldDB" id="A0A0B2VFK0"/>
<dbReference type="Proteomes" id="UP000031036">
    <property type="component" value="Unassembled WGS sequence"/>
</dbReference>
<protein>
    <submittedName>
        <fullName evidence="1">Uncharacterized protein</fullName>
    </submittedName>
</protein>
<organism evidence="1 2">
    <name type="scientific">Toxocara canis</name>
    <name type="common">Canine roundworm</name>
    <dbReference type="NCBI Taxonomy" id="6265"/>
    <lineage>
        <taxon>Eukaryota</taxon>
        <taxon>Metazoa</taxon>
        <taxon>Ecdysozoa</taxon>
        <taxon>Nematoda</taxon>
        <taxon>Chromadorea</taxon>
        <taxon>Rhabditida</taxon>
        <taxon>Spirurina</taxon>
        <taxon>Ascaridomorpha</taxon>
        <taxon>Ascaridoidea</taxon>
        <taxon>Toxocaridae</taxon>
        <taxon>Toxocara</taxon>
    </lineage>
</organism>
<comment type="caution">
    <text evidence="1">The sequence shown here is derived from an EMBL/GenBank/DDBJ whole genome shotgun (WGS) entry which is preliminary data.</text>
</comment>
<gene>
    <name evidence="1" type="ORF">Tcan_06514</name>
</gene>
<reference evidence="1 2" key="1">
    <citation type="submission" date="2014-11" db="EMBL/GenBank/DDBJ databases">
        <title>Genetic blueprint of the zoonotic pathogen Toxocara canis.</title>
        <authorList>
            <person name="Zhu X.-Q."/>
            <person name="Korhonen P.K."/>
            <person name="Cai H."/>
            <person name="Young N.D."/>
            <person name="Nejsum P."/>
            <person name="von Samson-Himmelstjerna G."/>
            <person name="Boag P.R."/>
            <person name="Tan P."/>
            <person name="Li Q."/>
            <person name="Min J."/>
            <person name="Yang Y."/>
            <person name="Wang X."/>
            <person name="Fang X."/>
            <person name="Hall R.S."/>
            <person name="Hofmann A."/>
            <person name="Sternberg P.W."/>
            <person name="Jex A.R."/>
            <person name="Gasser R.B."/>
        </authorList>
    </citation>
    <scope>NUCLEOTIDE SEQUENCE [LARGE SCALE GENOMIC DNA]</scope>
    <source>
        <strain evidence="1">PN_DK_2014</strain>
    </source>
</reference>
<keyword evidence="2" id="KW-1185">Reference proteome</keyword>